<gene>
    <name evidence="3" type="ORF">SAMN02745111_02344</name>
</gene>
<dbReference type="Proteomes" id="UP000190814">
    <property type="component" value="Unassembled WGS sequence"/>
</dbReference>
<keyword evidence="1" id="KW-1133">Transmembrane helix</keyword>
<evidence type="ECO:0000313" key="3">
    <source>
        <dbReference type="EMBL" id="SKA72387.1"/>
    </source>
</evidence>
<dbReference type="OrthoDB" id="2004663at2"/>
<dbReference type="STRING" id="39495.SAMN02745111_02344"/>
<dbReference type="InterPro" id="IPR021994">
    <property type="entry name" value="DUF3592"/>
</dbReference>
<accession>A0A1T4W5A5</accession>
<keyword evidence="1" id="KW-0472">Membrane</keyword>
<dbReference type="AlphaFoldDB" id="A0A1T4W5A5"/>
<evidence type="ECO:0000256" key="1">
    <source>
        <dbReference type="SAM" id="Phobius"/>
    </source>
</evidence>
<proteinExistence type="predicted"/>
<evidence type="ECO:0000313" key="4">
    <source>
        <dbReference type="Proteomes" id="UP000190814"/>
    </source>
</evidence>
<feature type="transmembrane region" description="Helical" evidence="1">
    <location>
        <begin position="7"/>
        <end position="30"/>
    </location>
</feature>
<organism evidence="3 4">
    <name type="scientific">Eubacterium uniforme</name>
    <dbReference type="NCBI Taxonomy" id="39495"/>
    <lineage>
        <taxon>Bacteria</taxon>
        <taxon>Bacillati</taxon>
        <taxon>Bacillota</taxon>
        <taxon>Clostridia</taxon>
        <taxon>Eubacteriales</taxon>
        <taxon>Eubacteriaceae</taxon>
        <taxon>Eubacterium</taxon>
    </lineage>
</organism>
<dbReference type="RefSeq" id="WP_078767158.1">
    <property type="nucleotide sequence ID" value="NZ_FUXZ01000019.1"/>
</dbReference>
<protein>
    <recommendedName>
        <fullName evidence="2">DUF3592 domain-containing protein</fullName>
    </recommendedName>
</protein>
<evidence type="ECO:0000259" key="2">
    <source>
        <dbReference type="Pfam" id="PF12158"/>
    </source>
</evidence>
<feature type="domain" description="DUF3592" evidence="2">
    <location>
        <begin position="41"/>
        <end position="106"/>
    </location>
</feature>
<reference evidence="3 4" key="1">
    <citation type="submission" date="2017-02" db="EMBL/GenBank/DDBJ databases">
        <authorList>
            <person name="Peterson S.W."/>
        </authorList>
    </citation>
    <scope>NUCLEOTIDE SEQUENCE [LARGE SCALE GENOMIC DNA]</scope>
    <source>
        <strain evidence="3 4">ATCC 35992</strain>
    </source>
</reference>
<sequence>MNFKLSFYIKVVIITLIVTFVGILFFIGSIKMIKCKKMTYGTLENVYVSVSTDEYGSSTKAKYDVKYIVDGKEYRLSSEDHKKGSEKERTGERIKVYYDPNNPKLAYDGNIPKEYVYGGEFTGIVVFIMLVYVGYSIFGDKNTSKKKAW</sequence>
<name>A0A1T4W5A5_9FIRM</name>
<dbReference type="EMBL" id="FUXZ01000019">
    <property type="protein sequence ID" value="SKA72387.1"/>
    <property type="molecule type" value="Genomic_DNA"/>
</dbReference>
<keyword evidence="4" id="KW-1185">Reference proteome</keyword>
<feature type="transmembrane region" description="Helical" evidence="1">
    <location>
        <begin position="115"/>
        <end position="138"/>
    </location>
</feature>
<dbReference type="Pfam" id="PF12158">
    <property type="entry name" value="DUF3592"/>
    <property type="match status" value="1"/>
</dbReference>
<keyword evidence="1" id="KW-0812">Transmembrane</keyword>